<dbReference type="Proteomes" id="UP000586305">
    <property type="component" value="Unassembled WGS sequence"/>
</dbReference>
<evidence type="ECO:0000256" key="1">
    <source>
        <dbReference type="SAM" id="SignalP"/>
    </source>
</evidence>
<dbReference type="RefSeq" id="WP_171627501.1">
    <property type="nucleotide sequence ID" value="NZ_JABBPG010000009.1"/>
</dbReference>
<organism evidence="2 3">
    <name type="scientific">Pseudoalteromonas caenipelagi</name>
    <dbReference type="NCBI Taxonomy" id="2726988"/>
    <lineage>
        <taxon>Bacteria</taxon>
        <taxon>Pseudomonadati</taxon>
        <taxon>Pseudomonadota</taxon>
        <taxon>Gammaproteobacteria</taxon>
        <taxon>Alteromonadales</taxon>
        <taxon>Pseudoalteromonadaceae</taxon>
        <taxon>Pseudoalteromonas</taxon>
    </lineage>
</organism>
<reference evidence="2 3" key="1">
    <citation type="submission" date="2020-04" db="EMBL/GenBank/DDBJ databases">
        <title>Pseudoalteromonas caenipelagi sp. nov., isolated from a tidal flat.</title>
        <authorList>
            <person name="Park S."/>
            <person name="Yoon J.-H."/>
        </authorList>
    </citation>
    <scope>NUCLEOTIDE SEQUENCE [LARGE SCALE GENOMIC DNA]</scope>
    <source>
        <strain evidence="2 3">JBTF-M23</strain>
    </source>
</reference>
<feature type="chain" id="PRO_5032433489" evidence="1">
    <location>
        <begin position="21"/>
        <end position="251"/>
    </location>
</feature>
<keyword evidence="3" id="KW-1185">Reference proteome</keyword>
<dbReference type="AlphaFoldDB" id="A0A849VLH1"/>
<sequence length="251" mass="28755">MKTISLLYIAILTTCWPSYANEPLPSVSTLKSWFDKPYALAPWEYKVENSQYRLVAQSATLGGSHLWYRPAGKPCIVSVLHQFFDQYTFPIGTAIYANLCQVMVSNSHHRYSDKIDEQTMDLSKRASSLHHNAILAYQASYPEAKILQIHGFSKKKRSTLTGKNADFIVSQGKYSTEKIQQLSVCLRQISSASYDYPRQINELGGTKNVMHQLALTPDTFFHIEISRTMRQQLIEHNHLMEQLTLCLRYVL</sequence>
<proteinExistence type="predicted"/>
<evidence type="ECO:0000313" key="3">
    <source>
        <dbReference type="Proteomes" id="UP000586305"/>
    </source>
</evidence>
<protein>
    <submittedName>
        <fullName evidence="2">Uncharacterized protein</fullName>
    </submittedName>
</protein>
<comment type="caution">
    <text evidence="2">The sequence shown here is derived from an EMBL/GenBank/DDBJ whole genome shotgun (WGS) entry which is preliminary data.</text>
</comment>
<evidence type="ECO:0000313" key="2">
    <source>
        <dbReference type="EMBL" id="NOU52447.1"/>
    </source>
</evidence>
<dbReference type="EMBL" id="JABBPG010000009">
    <property type="protein sequence ID" value="NOU52447.1"/>
    <property type="molecule type" value="Genomic_DNA"/>
</dbReference>
<feature type="signal peptide" evidence="1">
    <location>
        <begin position="1"/>
        <end position="20"/>
    </location>
</feature>
<name>A0A849VLH1_9GAMM</name>
<keyword evidence="1" id="KW-0732">Signal</keyword>
<gene>
    <name evidence="2" type="ORF">HG263_18140</name>
</gene>
<accession>A0A849VLH1</accession>